<dbReference type="InterPro" id="IPR029063">
    <property type="entry name" value="SAM-dependent_MTases_sf"/>
</dbReference>
<dbReference type="Proteomes" id="UP000294829">
    <property type="component" value="Unassembled WGS sequence"/>
</dbReference>
<dbReference type="Pfam" id="PF01135">
    <property type="entry name" value="PCMT"/>
    <property type="match status" value="1"/>
</dbReference>
<dbReference type="GO" id="GO:0005737">
    <property type="term" value="C:cytoplasm"/>
    <property type="evidence" value="ECO:0007669"/>
    <property type="project" value="TreeGrafter"/>
</dbReference>
<organism evidence="4 5">
    <name type="scientific">Sapientia aquatica</name>
    <dbReference type="NCBI Taxonomy" id="1549640"/>
    <lineage>
        <taxon>Bacteria</taxon>
        <taxon>Pseudomonadati</taxon>
        <taxon>Pseudomonadota</taxon>
        <taxon>Betaproteobacteria</taxon>
        <taxon>Burkholderiales</taxon>
        <taxon>Oxalobacteraceae</taxon>
        <taxon>Sapientia</taxon>
    </lineage>
</organism>
<dbReference type="SUPFAM" id="SSF53335">
    <property type="entry name" value="S-adenosyl-L-methionine-dependent methyltransferases"/>
    <property type="match status" value="1"/>
</dbReference>
<keyword evidence="4" id="KW-0808">Transferase</keyword>
<dbReference type="GO" id="GO:0004719">
    <property type="term" value="F:protein-L-isoaspartate (D-aspartate) O-methyltransferase activity"/>
    <property type="evidence" value="ECO:0007669"/>
    <property type="project" value="InterPro"/>
</dbReference>
<dbReference type="GO" id="GO:0032259">
    <property type="term" value="P:methylation"/>
    <property type="evidence" value="ECO:0007669"/>
    <property type="project" value="UniProtKB-KW"/>
</dbReference>
<protein>
    <recommendedName>
        <fullName evidence="2">Protein-L-isoaspartate O-methyltransferase</fullName>
    </recommendedName>
    <alternativeName>
        <fullName evidence="3">Protein L-isoaspartyl methyltransferase</fullName>
    </alternativeName>
</protein>
<reference evidence="4 5" key="1">
    <citation type="submission" date="2019-03" db="EMBL/GenBank/DDBJ databases">
        <title>Sapientia aquatica gen. nov., sp. nov., isolated from a crater lake.</title>
        <authorList>
            <person name="Felfoldi T."/>
            <person name="Szabo A."/>
            <person name="Toth E."/>
            <person name="Schumann P."/>
            <person name="Keki Z."/>
            <person name="Marialigeti K."/>
            <person name="Mathe I."/>
        </authorList>
    </citation>
    <scope>NUCLEOTIDE SEQUENCE [LARGE SCALE GENOMIC DNA]</scope>
    <source>
        <strain evidence="4 5">SA-152</strain>
    </source>
</reference>
<dbReference type="InterPro" id="IPR000682">
    <property type="entry name" value="PCMT"/>
</dbReference>
<proteinExistence type="inferred from homology"/>
<sequence length="217" mass="23853">MNIEQARFNMIEQQIRPWNVLDTGVLELLTIVKREKFLPANQQSLAFMDTQLPLADGSLMLSPKLEARIVQDVAVKKHENILQIGVGTGYLSALLAFHARSVICVESSKPVFDAAEQTLHREGVTNVTVALGDATKGWCAEDKYDVIVVAGSLQVLSEELKQQLKVGGRLFVILGSAPIMTAFLYTRTSEANFEVKALFDTSVASVPNSEQLPVFSF</sequence>
<dbReference type="PANTHER" id="PTHR11579">
    <property type="entry name" value="PROTEIN-L-ISOASPARTATE O-METHYLTRANSFERASE"/>
    <property type="match status" value="1"/>
</dbReference>
<accession>A0A4R5W4X0</accession>
<evidence type="ECO:0000256" key="2">
    <source>
        <dbReference type="ARBA" id="ARBA00013346"/>
    </source>
</evidence>
<dbReference type="Gene3D" id="3.40.50.150">
    <property type="entry name" value="Vaccinia Virus protein VP39"/>
    <property type="match status" value="1"/>
</dbReference>
<dbReference type="CDD" id="cd02440">
    <property type="entry name" value="AdoMet_MTases"/>
    <property type="match status" value="1"/>
</dbReference>
<comment type="caution">
    <text evidence="4">The sequence shown here is derived from an EMBL/GenBank/DDBJ whole genome shotgun (WGS) entry which is preliminary data.</text>
</comment>
<evidence type="ECO:0000313" key="4">
    <source>
        <dbReference type="EMBL" id="TDK68098.1"/>
    </source>
</evidence>
<evidence type="ECO:0000313" key="5">
    <source>
        <dbReference type="Proteomes" id="UP000294829"/>
    </source>
</evidence>
<name>A0A4R5W4X0_9BURK</name>
<dbReference type="EMBL" id="SMYL01000001">
    <property type="protein sequence ID" value="TDK68098.1"/>
    <property type="molecule type" value="Genomic_DNA"/>
</dbReference>
<evidence type="ECO:0000256" key="1">
    <source>
        <dbReference type="ARBA" id="ARBA00005369"/>
    </source>
</evidence>
<gene>
    <name evidence="4" type="ORF">E2I14_00655</name>
</gene>
<dbReference type="OrthoDB" id="9810066at2"/>
<evidence type="ECO:0000256" key="3">
    <source>
        <dbReference type="ARBA" id="ARBA00030757"/>
    </source>
</evidence>
<dbReference type="AlphaFoldDB" id="A0A4R5W4X0"/>
<dbReference type="RefSeq" id="WP_133324428.1">
    <property type="nucleotide sequence ID" value="NZ_SMYL01000001.1"/>
</dbReference>
<keyword evidence="5" id="KW-1185">Reference proteome</keyword>
<comment type="similarity">
    <text evidence="1">Belongs to the methyltransferase superfamily. L-isoaspartyl/D-aspartyl protein methyltransferase family.</text>
</comment>
<keyword evidence="4" id="KW-0489">Methyltransferase</keyword>
<dbReference type="PANTHER" id="PTHR11579:SF18">
    <property type="entry name" value="PROTEIN-L-ISOASPARTATE O-METHYLTRANSFERASE"/>
    <property type="match status" value="1"/>
</dbReference>